<feature type="domain" description="Bacterial purine repressor N-terminal" evidence="7">
    <location>
        <begin position="5"/>
        <end position="74"/>
    </location>
</feature>
<proteinExistence type="inferred from homology"/>
<keyword evidence="2" id="KW-0805">Transcription regulation</keyword>
<evidence type="ECO:0000259" key="7">
    <source>
        <dbReference type="Pfam" id="PF09182"/>
    </source>
</evidence>
<dbReference type="Gene3D" id="3.40.50.2020">
    <property type="match status" value="1"/>
</dbReference>
<evidence type="ECO:0000256" key="5">
    <source>
        <dbReference type="ARBA" id="ARBA00049656"/>
    </source>
</evidence>
<dbReference type="InterPro" id="IPR036390">
    <property type="entry name" value="WH_DNA-bd_sf"/>
</dbReference>
<sequence length="276" mass="31007">MDQLKRNERIGAIMYILTSRPNEIFTYNYFSKMFNVKKPSISGDISIMKEIAQKLDIGKIETIPGANGGVKFLPKSRKGETEILLEDLCRRLSDGERIIPGGFIYMMDILYTPSIIRNIGKIFANEFNHKNIDYVVTVETKGIPIALMTADILNVPLIVIRKNTKITEGPTVNINYVSGSTKVIQTMSLSKKVLKEGSKVLVIDDFMKAGGTIKGINDMMNEFNAEVVGVGIFVSTKSPEKKLVDDYISLIQLEAVDEQNGKIYLKSNFEYLEQFK</sequence>
<dbReference type="EMBL" id="VULR01000016">
    <property type="protein sequence ID" value="MSS44109.1"/>
    <property type="molecule type" value="Genomic_DNA"/>
</dbReference>
<dbReference type="InterPro" id="IPR015265">
    <property type="entry name" value="PuR_N"/>
</dbReference>
<dbReference type="InterPro" id="IPR036388">
    <property type="entry name" value="WH-like_DNA-bd_sf"/>
</dbReference>
<evidence type="ECO:0000256" key="1">
    <source>
        <dbReference type="ARBA" id="ARBA00011738"/>
    </source>
</evidence>
<reference evidence="8 9" key="1">
    <citation type="submission" date="2019-08" db="EMBL/GenBank/DDBJ databases">
        <title>In-depth cultivation of the pig gut microbiome towards novel bacterial diversity and tailored functional studies.</title>
        <authorList>
            <person name="Wylensek D."/>
            <person name="Hitch T.C.A."/>
            <person name="Clavel T."/>
        </authorList>
    </citation>
    <scope>NUCLEOTIDE SEQUENCE [LARGE SCALE GENOMIC DNA]</scope>
    <source>
        <strain evidence="8 9">Med78-601-WT-4W-RMD-3</strain>
    </source>
</reference>
<keyword evidence="3" id="KW-0238">DNA-binding</keyword>
<dbReference type="AlphaFoldDB" id="A0A844FJF1"/>
<dbReference type="NCBIfam" id="TIGR01743">
    <property type="entry name" value="purR_Bsub"/>
    <property type="match status" value="1"/>
</dbReference>
<dbReference type="SUPFAM" id="SSF53271">
    <property type="entry name" value="PRTase-like"/>
    <property type="match status" value="1"/>
</dbReference>
<protein>
    <submittedName>
        <fullName evidence="8">Pur operon repressor</fullName>
    </submittedName>
</protein>
<name>A0A844FJF1_9FIRM</name>
<dbReference type="InterPro" id="IPR000836">
    <property type="entry name" value="PRTase_dom"/>
</dbReference>
<dbReference type="SUPFAM" id="SSF46785">
    <property type="entry name" value="Winged helix' DNA-binding domain"/>
    <property type="match status" value="1"/>
</dbReference>
<dbReference type="PANTHER" id="PTHR43864:SF2">
    <property type="entry name" value="PUR OPERON REPRESSOR"/>
    <property type="match status" value="1"/>
</dbReference>
<evidence type="ECO:0000256" key="3">
    <source>
        <dbReference type="ARBA" id="ARBA00023125"/>
    </source>
</evidence>
<dbReference type="OrthoDB" id="4213751at2"/>
<comment type="caution">
    <text evidence="8">The sequence shown here is derived from an EMBL/GenBank/DDBJ whole genome shotgun (WGS) entry which is preliminary data.</text>
</comment>
<accession>A0A844FJF1</accession>
<evidence type="ECO:0000256" key="2">
    <source>
        <dbReference type="ARBA" id="ARBA00023015"/>
    </source>
</evidence>
<evidence type="ECO:0000256" key="4">
    <source>
        <dbReference type="ARBA" id="ARBA00023163"/>
    </source>
</evidence>
<feature type="domain" description="Phosphoribosyltransferase" evidence="6">
    <location>
        <begin position="109"/>
        <end position="254"/>
    </location>
</feature>
<evidence type="ECO:0000313" key="9">
    <source>
        <dbReference type="Proteomes" id="UP000462760"/>
    </source>
</evidence>
<evidence type="ECO:0000259" key="6">
    <source>
        <dbReference type="Pfam" id="PF00156"/>
    </source>
</evidence>
<dbReference type="InterPro" id="IPR050118">
    <property type="entry name" value="Pur/Pyrimidine_PRTase"/>
</dbReference>
<comment type="similarity">
    <text evidence="5">Belongs to the purine/pyrimidine phosphoribosyltransferase family. PurR subfamily.</text>
</comment>
<dbReference type="Gene3D" id="1.10.10.10">
    <property type="entry name" value="Winged helix-like DNA-binding domain superfamily/Winged helix DNA-binding domain"/>
    <property type="match status" value="1"/>
</dbReference>
<dbReference type="CDD" id="cd06223">
    <property type="entry name" value="PRTases_typeI"/>
    <property type="match status" value="1"/>
</dbReference>
<dbReference type="PANTHER" id="PTHR43864">
    <property type="entry name" value="HYPOXANTHINE/GUANINE PHOSPHORIBOSYLTRANSFERASE"/>
    <property type="match status" value="1"/>
</dbReference>
<dbReference type="GO" id="GO:0003677">
    <property type="term" value="F:DNA binding"/>
    <property type="evidence" value="ECO:0007669"/>
    <property type="project" value="UniProtKB-KW"/>
</dbReference>
<comment type="subunit">
    <text evidence="1">Homodimer.</text>
</comment>
<dbReference type="GO" id="GO:0045892">
    <property type="term" value="P:negative regulation of DNA-templated transcription"/>
    <property type="evidence" value="ECO:0007669"/>
    <property type="project" value="InterPro"/>
</dbReference>
<organism evidence="8 9">
    <name type="scientific">Anaerosalibacter bizertensis</name>
    <dbReference type="NCBI Taxonomy" id="932217"/>
    <lineage>
        <taxon>Bacteria</taxon>
        <taxon>Bacillati</taxon>
        <taxon>Bacillota</taxon>
        <taxon>Tissierellia</taxon>
        <taxon>Tissierellales</taxon>
        <taxon>Sporanaerobacteraceae</taxon>
        <taxon>Anaerosalibacter</taxon>
    </lineage>
</organism>
<gene>
    <name evidence="8" type="primary">purR</name>
    <name evidence="8" type="ORF">FYJ27_10280</name>
</gene>
<dbReference type="Pfam" id="PF00156">
    <property type="entry name" value="Pribosyltran"/>
    <property type="match status" value="1"/>
</dbReference>
<dbReference type="RefSeq" id="WP_154484779.1">
    <property type="nucleotide sequence ID" value="NZ_JBCLQA010000003.1"/>
</dbReference>
<evidence type="ECO:0000313" key="8">
    <source>
        <dbReference type="EMBL" id="MSS44109.1"/>
    </source>
</evidence>
<dbReference type="InterPro" id="IPR010078">
    <property type="entry name" value="PurR_Bsub"/>
</dbReference>
<keyword evidence="4" id="KW-0804">Transcription</keyword>
<dbReference type="Proteomes" id="UP000462760">
    <property type="component" value="Unassembled WGS sequence"/>
</dbReference>
<dbReference type="Pfam" id="PF09182">
    <property type="entry name" value="PuR_N"/>
    <property type="match status" value="1"/>
</dbReference>
<dbReference type="GO" id="GO:0045982">
    <property type="term" value="P:negative regulation of purine nucleobase metabolic process"/>
    <property type="evidence" value="ECO:0007669"/>
    <property type="project" value="InterPro"/>
</dbReference>
<dbReference type="InterPro" id="IPR029057">
    <property type="entry name" value="PRTase-like"/>
</dbReference>